<protein>
    <submittedName>
        <fullName evidence="2">ACT domain-containing protein</fullName>
    </submittedName>
</protein>
<comment type="caution">
    <text evidence="2">The sequence shown here is derived from an EMBL/GenBank/DDBJ whole genome shotgun (WGS) entry which is preliminary data.</text>
</comment>
<proteinExistence type="predicted"/>
<evidence type="ECO:0000313" key="2">
    <source>
        <dbReference type="EMBL" id="MCM2369495.1"/>
    </source>
</evidence>
<accession>A0ABT0TY37</accession>
<feature type="domain" description="DUF2241" evidence="1">
    <location>
        <begin position="2"/>
        <end position="71"/>
    </location>
</feature>
<keyword evidence="3" id="KW-1185">Reference proteome</keyword>
<dbReference type="Gene3D" id="3.30.2130.10">
    <property type="entry name" value="VC0802-like"/>
    <property type="match status" value="1"/>
</dbReference>
<dbReference type="PANTHER" id="PTHR39199">
    <property type="entry name" value="BLR5128 PROTEIN"/>
    <property type="match status" value="1"/>
</dbReference>
<dbReference type="PANTHER" id="PTHR39199:SF1">
    <property type="entry name" value="BLR5128 PROTEIN"/>
    <property type="match status" value="1"/>
</dbReference>
<organism evidence="2 3">
    <name type="scientific">Aporhodopirellula aestuarii</name>
    <dbReference type="NCBI Taxonomy" id="2950107"/>
    <lineage>
        <taxon>Bacteria</taxon>
        <taxon>Pseudomonadati</taxon>
        <taxon>Planctomycetota</taxon>
        <taxon>Planctomycetia</taxon>
        <taxon>Pirellulales</taxon>
        <taxon>Pirellulaceae</taxon>
        <taxon>Aporhodopirellula</taxon>
    </lineage>
</organism>
<sequence>MTGETNLQMLLKNMQPVLQGVEFVFCTMEPATASGLHVSPIGQFFELEGVTLILAKAEAEANGIDFSYVCRMITLKVHSSLEAVGFLAAVTARLAQSRISVNVVSAYYHDHLFVPTGSADEAMKVLEDLARRTS</sequence>
<evidence type="ECO:0000313" key="3">
    <source>
        <dbReference type="Proteomes" id="UP001202961"/>
    </source>
</evidence>
<name>A0ABT0TY37_9BACT</name>
<evidence type="ECO:0000259" key="1">
    <source>
        <dbReference type="Pfam" id="PF10000"/>
    </source>
</evidence>
<dbReference type="InterPro" id="IPR018717">
    <property type="entry name" value="DUF2241"/>
</dbReference>
<dbReference type="Proteomes" id="UP001202961">
    <property type="component" value="Unassembled WGS sequence"/>
</dbReference>
<dbReference type="EMBL" id="JAMQBK010000008">
    <property type="protein sequence ID" value="MCM2369495.1"/>
    <property type="molecule type" value="Genomic_DNA"/>
</dbReference>
<dbReference type="SUPFAM" id="SSF55021">
    <property type="entry name" value="ACT-like"/>
    <property type="match status" value="2"/>
</dbReference>
<dbReference type="InterPro" id="IPR045865">
    <property type="entry name" value="ACT-like_dom_sf"/>
</dbReference>
<gene>
    <name evidence="2" type="ORF">NB063_02550</name>
</gene>
<dbReference type="RefSeq" id="WP_250927160.1">
    <property type="nucleotide sequence ID" value="NZ_JAMQBK010000008.1"/>
</dbReference>
<dbReference type="Pfam" id="PF10000">
    <property type="entry name" value="ACT_3"/>
    <property type="match status" value="1"/>
</dbReference>
<reference evidence="2 3" key="1">
    <citation type="journal article" date="2022" name="Syst. Appl. Microbiol.">
        <title>Rhodopirellula aestuarii sp. nov., a novel member of the genus Rhodopirellula isolated from brackish sediments collected in the Tagus River estuary, Portugal.</title>
        <authorList>
            <person name="Vitorino I.R."/>
            <person name="Klimek D."/>
            <person name="Calusinska M."/>
            <person name="Lobo-da-Cunha A."/>
            <person name="Vasconcelos V."/>
            <person name="Lage O.M."/>
        </authorList>
    </citation>
    <scope>NUCLEOTIDE SEQUENCE [LARGE SCALE GENOMIC DNA]</scope>
    <source>
        <strain evidence="2 3">ICT_H3.1</strain>
    </source>
</reference>